<dbReference type="AlphaFoldDB" id="A0A4P9XV66"/>
<name>A0A4P9XV66_9FUNG</name>
<evidence type="ECO:0008006" key="3">
    <source>
        <dbReference type="Google" id="ProtNLM"/>
    </source>
</evidence>
<keyword evidence="2" id="KW-1185">Reference proteome</keyword>
<dbReference type="EMBL" id="KZ992467">
    <property type="protein sequence ID" value="RKP10153.1"/>
    <property type="molecule type" value="Genomic_DNA"/>
</dbReference>
<gene>
    <name evidence="1" type="ORF">THASP1DRAFT_22092</name>
</gene>
<sequence length="170" mass="19519">MAGCVLAQNHPANYVKDDTFRLYSNEGKCLRPVRGNDPWFSNCNGDDPLDFDAFWEIVWRKDKTIETRDGPATATYYSMCSVTAGLCLTRRNKALAMESYTGEEIQLWRPFVNNGRIKWISEKNDLEGQFTCLSSDSNVSYKGHLIEEKCHGDSERQRTTNPNVPKLPRW</sequence>
<dbReference type="OrthoDB" id="10325413at2759"/>
<evidence type="ECO:0000313" key="1">
    <source>
        <dbReference type="EMBL" id="RKP10153.1"/>
    </source>
</evidence>
<dbReference type="SUPFAM" id="SSF50370">
    <property type="entry name" value="Ricin B-like lectins"/>
    <property type="match status" value="1"/>
</dbReference>
<evidence type="ECO:0000313" key="2">
    <source>
        <dbReference type="Proteomes" id="UP000271241"/>
    </source>
</evidence>
<accession>A0A4P9XV66</accession>
<reference evidence="2" key="1">
    <citation type="journal article" date="2018" name="Nat. Microbiol.">
        <title>Leveraging single-cell genomics to expand the fungal tree of life.</title>
        <authorList>
            <person name="Ahrendt S.R."/>
            <person name="Quandt C.A."/>
            <person name="Ciobanu D."/>
            <person name="Clum A."/>
            <person name="Salamov A."/>
            <person name="Andreopoulos B."/>
            <person name="Cheng J.F."/>
            <person name="Woyke T."/>
            <person name="Pelin A."/>
            <person name="Henrissat B."/>
            <person name="Reynolds N.K."/>
            <person name="Benny G.L."/>
            <person name="Smith M.E."/>
            <person name="James T.Y."/>
            <person name="Grigoriev I.V."/>
        </authorList>
    </citation>
    <scope>NUCLEOTIDE SEQUENCE [LARGE SCALE GENOMIC DNA]</scope>
    <source>
        <strain evidence="2">RSA 1356</strain>
    </source>
</reference>
<protein>
    <recommendedName>
        <fullName evidence="3">Ricin B lectin domain-containing protein</fullName>
    </recommendedName>
</protein>
<organism evidence="1 2">
    <name type="scientific">Thamnocephalis sphaerospora</name>
    <dbReference type="NCBI Taxonomy" id="78915"/>
    <lineage>
        <taxon>Eukaryota</taxon>
        <taxon>Fungi</taxon>
        <taxon>Fungi incertae sedis</taxon>
        <taxon>Zoopagomycota</taxon>
        <taxon>Zoopagomycotina</taxon>
        <taxon>Zoopagomycetes</taxon>
        <taxon>Zoopagales</taxon>
        <taxon>Sigmoideomycetaceae</taxon>
        <taxon>Thamnocephalis</taxon>
    </lineage>
</organism>
<dbReference type="Proteomes" id="UP000271241">
    <property type="component" value="Unassembled WGS sequence"/>
</dbReference>
<dbReference type="InterPro" id="IPR035992">
    <property type="entry name" value="Ricin_B-like_lectins"/>
</dbReference>
<proteinExistence type="predicted"/>